<sequence length="88" mass="10358">MMGFEYESSIIERIAKHPNTPIGMLEKLAFEKYPEITRYTQNNASVRQKIRVSIASNLNTRIYILEEILRTSDDYVRKIAKKNLKHKT</sequence>
<evidence type="ECO:0000313" key="2">
    <source>
        <dbReference type="Proteomes" id="UP000271624"/>
    </source>
</evidence>
<proteinExistence type="predicted"/>
<dbReference type="RefSeq" id="WP_127080458.1">
    <property type="nucleotide sequence ID" value="NZ_RSCL01000004.1"/>
</dbReference>
<dbReference type="Proteomes" id="UP000271624">
    <property type="component" value="Unassembled WGS sequence"/>
</dbReference>
<accession>A0A3S1CNT6</accession>
<gene>
    <name evidence="1" type="ORF">DSM106972_018270</name>
</gene>
<reference evidence="1" key="1">
    <citation type="submission" date="2018-12" db="EMBL/GenBank/DDBJ databases">
        <authorList>
            <person name="Will S."/>
            <person name="Neumann-Schaal M."/>
            <person name="Henke P."/>
        </authorList>
    </citation>
    <scope>NUCLEOTIDE SEQUENCE</scope>
    <source>
        <strain evidence="1">PCC 7102</strain>
    </source>
</reference>
<keyword evidence="2" id="KW-1185">Reference proteome</keyword>
<name>A0A3S1CNT6_9CYAN</name>
<protein>
    <submittedName>
        <fullName evidence="1">Uncharacterized protein</fullName>
    </submittedName>
</protein>
<dbReference type="AlphaFoldDB" id="A0A3S1CNT6"/>
<reference evidence="1" key="2">
    <citation type="journal article" date="2019" name="Genome Biol. Evol.">
        <title>Day and night: Metabolic profiles and evolutionary relationships of six axenic non-marine cyanobacteria.</title>
        <authorList>
            <person name="Will S.E."/>
            <person name="Henke P."/>
            <person name="Boedeker C."/>
            <person name="Huang S."/>
            <person name="Brinkmann H."/>
            <person name="Rohde M."/>
            <person name="Jarek M."/>
            <person name="Friedl T."/>
            <person name="Seufert S."/>
            <person name="Schumacher M."/>
            <person name="Overmann J."/>
            <person name="Neumann-Schaal M."/>
            <person name="Petersen J."/>
        </authorList>
    </citation>
    <scope>NUCLEOTIDE SEQUENCE [LARGE SCALE GENOMIC DNA]</scope>
    <source>
        <strain evidence="1">PCC 7102</strain>
    </source>
</reference>
<evidence type="ECO:0000313" key="1">
    <source>
        <dbReference type="EMBL" id="RUT07567.1"/>
    </source>
</evidence>
<dbReference type="EMBL" id="RSCL01000004">
    <property type="protein sequence ID" value="RUT07567.1"/>
    <property type="molecule type" value="Genomic_DNA"/>
</dbReference>
<comment type="caution">
    <text evidence="1">The sequence shown here is derived from an EMBL/GenBank/DDBJ whole genome shotgun (WGS) entry which is preliminary data.</text>
</comment>
<organism evidence="1 2">
    <name type="scientific">Dulcicalothrix desertica PCC 7102</name>
    <dbReference type="NCBI Taxonomy" id="232991"/>
    <lineage>
        <taxon>Bacteria</taxon>
        <taxon>Bacillati</taxon>
        <taxon>Cyanobacteriota</taxon>
        <taxon>Cyanophyceae</taxon>
        <taxon>Nostocales</taxon>
        <taxon>Calotrichaceae</taxon>
        <taxon>Dulcicalothrix</taxon>
    </lineage>
</organism>